<dbReference type="Pfam" id="PF20150">
    <property type="entry name" value="2EXR"/>
    <property type="match status" value="1"/>
</dbReference>
<gene>
    <name evidence="2" type="ORF">MKZ38_006704</name>
</gene>
<proteinExistence type="predicted"/>
<evidence type="ECO:0000259" key="1">
    <source>
        <dbReference type="Pfam" id="PF20150"/>
    </source>
</evidence>
<dbReference type="Proteomes" id="UP001201980">
    <property type="component" value="Unassembled WGS sequence"/>
</dbReference>
<dbReference type="EMBL" id="JAKWBI020000412">
    <property type="protein sequence ID" value="KAJ2895326.1"/>
    <property type="molecule type" value="Genomic_DNA"/>
</dbReference>
<comment type="caution">
    <text evidence="2">The sequence shown here is derived from an EMBL/GenBank/DDBJ whole genome shotgun (WGS) entry which is preliminary data.</text>
</comment>
<name>A0AAD5RJP1_9PEZI</name>
<dbReference type="InterPro" id="IPR045518">
    <property type="entry name" value="2EXR"/>
</dbReference>
<protein>
    <recommendedName>
        <fullName evidence="1">2EXR domain-containing protein</fullName>
    </recommendedName>
</protein>
<reference evidence="2" key="1">
    <citation type="submission" date="2022-07" db="EMBL/GenBank/DDBJ databases">
        <title>Draft genome sequence of Zalerion maritima ATCC 34329, a (micro)plastics degrading marine fungus.</title>
        <authorList>
            <person name="Paco A."/>
            <person name="Goncalves M.F.M."/>
            <person name="Rocha-Santos T.A.P."/>
            <person name="Alves A."/>
        </authorList>
    </citation>
    <scope>NUCLEOTIDE SEQUENCE</scope>
    <source>
        <strain evidence="2">ATCC 34329</strain>
    </source>
</reference>
<accession>A0AAD5RJP1</accession>
<evidence type="ECO:0000313" key="3">
    <source>
        <dbReference type="Proteomes" id="UP001201980"/>
    </source>
</evidence>
<organism evidence="2 3">
    <name type="scientific">Zalerion maritima</name>
    <dbReference type="NCBI Taxonomy" id="339359"/>
    <lineage>
        <taxon>Eukaryota</taxon>
        <taxon>Fungi</taxon>
        <taxon>Dikarya</taxon>
        <taxon>Ascomycota</taxon>
        <taxon>Pezizomycotina</taxon>
        <taxon>Sordariomycetes</taxon>
        <taxon>Lulworthiomycetidae</taxon>
        <taxon>Lulworthiales</taxon>
        <taxon>Lulworthiaceae</taxon>
        <taxon>Zalerion</taxon>
    </lineage>
</organism>
<evidence type="ECO:0000313" key="2">
    <source>
        <dbReference type="EMBL" id="KAJ2895326.1"/>
    </source>
</evidence>
<dbReference type="AlphaFoldDB" id="A0AAD5RJP1"/>
<keyword evidence="3" id="KW-1185">Reference proteome</keyword>
<sequence length="337" mass="38158">MATGFPRFAELPFEIRELIWEEAAFQPVRENGTPSETPITWNAPASYAKATSLGSGNWVTYREQGPRSPAIAQVCRQSRTVALKSEFCRQTDSNGSSSWISSTDSILIKHISPRVLLGTNARLIATSGPSIALHMSAFTTQQQSSPLYLFEFLNRANKFSSFVPKIIVLEVTLHVTAGQGVSSTLFDPIPQDHYSATDFNPDQERYSFRLVSVRNKSLVNKVIAATNFRYLLWPHFGVSCGVRIPWMQFDTQNLEAQWEALAEWEMWGIEDLWLDEQFAAWRSVDESTKKDVLHSGKRFKRDHPWVKAALARMPKFEPVVLFQAKVVELFGTASRHN</sequence>
<feature type="domain" description="2EXR" evidence="1">
    <location>
        <begin position="5"/>
        <end position="100"/>
    </location>
</feature>